<name>A0A0B1S024_OESDE</name>
<dbReference type="PANTHER" id="PTHR23208">
    <property type="entry name" value="LYSOZYME PROTEIN"/>
    <property type="match status" value="1"/>
</dbReference>
<dbReference type="OrthoDB" id="2251794at2759"/>
<dbReference type="Proteomes" id="UP000053660">
    <property type="component" value="Unassembled WGS sequence"/>
</dbReference>
<evidence type="ECO:0000313" key="1">
    <source>
        <dbReference type="EMBL" id="KHJ78658.1"/>
    </source>
</evidence>
<dbReference type="EMBL" id="KN609556">
    <property type="protein sequence ID" value="KHJ78658.1"/>
    <property type="molecule type" value="Genomic_DNA"/>
</dbReference>
<protein>
    <submittedName>
        <fullName evidence="1">Uncharacterized protein</fullName>
    </submittedName>
</protein>
<dbReference type="GO" id="GO:0007165">
    <property type="term" value="P:signal transduction"/>
    <property type="evidence" value="ECO:0007669"/>
    <property type="project" value="TreeGrafter"/>
</dbReference>
<sequence length="179" mass="20720">METTYYIFPQHQYQRLESKVKSSGITLKRVWLRVLKGGINWRERQSLNGNLVGMFASMKKSGHCIVGYRTSKNTWNTLIGEKGIKEIKDSSPILWYTGNAEPNFNDFVPFSFFTRPTVKYIGYTTVCGVTKHLLDEPFQILDQWKAKKRMLITSLSLIASLTINLHLVCLYEKLEKLCM</sequence>
<gene>
    <name evidence="1" type="ORF">OESDEN_21719</name>
</gene>
<evidence type="ECO:0000313" key="2">
    <source>
        <dbReference type="Proteomes" id="UP000053660"/>
    </source>
</evidence>
<reference evidence="1 2" key="1">
    <citation type="submission" date="2014-03" db="EMBL/GenBank/DDBJ databases">
        <title>Draft genome of the hookworm Oesophagostomum dentatum.</title>
        <authorList>
            <person name="Mitreva M."/>
        </authorList>
    </citation>
    <scope>NUCLEOTIDE SEQUENCE [LARGE SCALE GENOMIC DNA]</scope>
    <source>
        <strain evidence="1 2">OD-Hann</strain>
    </source>
</reference>
<dbReference type="AlphaFoldDB" id="A0A0B1S024"/>
<keyword evidence="2" id="KW-1185">Reference proteome</keyword>
<dbReference type="PANTHER" id="PTHR23208:SF36">
    <property type="entry name" value="LYSOZYME-RELATED"/>
    <property type="match status" value="1"/>
</dbReference>
<accession>A0A0B1S024</accession>
<proteinExistence type="predicted"/>
<dbReference type="InterPro" id="IPR051595">
    <property type="entry name" value="GH25_Enzymes"/>
</dbReference>
<organism evidence="1 2">
    <name type="scientific">Oesophagostomum dentatum</name>
    <name type="common">Nodular worm</name>
    <dbReference type="NCBI Taxonomy" id="61180"/>
    <lineage>
        <taxon>Eukaryota</taxon>
        <taxon>Metazoa</taxon>
        <taxon>Ecdysozoa</taxon>
        <taxon>Nematoda</taxon>
        <taxon>Chromadorea</taxon>
        <taxon>Rhabditida</taxon>
        <taxon>Rhabditina</taxon>
        <taxon>Rhabditomorpha</taxon>
        <taxon>Strongyloidea</taxon>
        <taxon>Strongylidae</taxon>
        <taxon>Oesophagostomum</taxon>
    </lineage>
</organism>